<dbReference type="InterPro" id="IPR029068">
    <property type="entry name" value="Glyas_Bleomycin-R_OHBP_Dase"/>
</dbReference>
<gene>
    <name evidence="2" type="ORF">IQ782_10155</name>
</gene>
<dbReference type="PANTHER" id="PTHR43279">
    <property type="entry name" value="CATECHOL-2,3-DIOXYGENASE"/>
    <property type="match status" value="1"/>
</dbReference>
<evidence type="ECO:0000259" key="1">
    <source>
        <dbReference type="PROSITE" id="PS51819"/>
    </source>
</evidence>
<accession>A0ABR9X122</accession>
<feature type="domain" description="VOC" evidence="1">
    <location>
        <begin position="1"/>
        <end position="112"/>
    </location>
</feature>
<comment type="caution">
    <text evidence="2">The sequence shown here is derived from an EMBL/GenBank/DDBJ whole genome shotgun (WGS) entry which is preliminary data.</text>
</comment>
<organism evidence="2 3">
    <name type="scientific">Salipiger mangrovisoli</name>
    <dbReference type="NCBI Taxonomy" id="2865933"/>
    <lineage>
        <taxon>Bacteria</taxon>
        <taxon>Pseudomonadati</taxon>
        <taxon>Pseudomonadota</taxon>
        <taxon>Alphaproteobacteria</taxon>
        <taxon>Rhodobacterales</taxon>
        <taxon>Roseobacteraceae</taxon>
        <taxon>Salipiger</taxon>
    </lineage>
</organism>
<keyword evidence="3" id="KW-1185">Reference proteome</keyword>
<name>A0ABR9X122_9RHOB</name>
<dbReference type="EMBL" id="JADFFK010000006">
    <property type="protein sequence ID" value="MBE9637201.1"/>
    <property type="molecule type" value="Genomic_DNA"/>
</dbReference>
<dbReference type="PANTHER" id="PTHR43279:SF1">
    <property type="entry name" value="CATECHOL-2,3-DIOXYGENASE"/>
    <property type="match status" value="1"/>
</dbReference>
<evidence type="ECO:0000313" key="3">
    <source>
        <dbReference type="Proteomes" id="UP000607796"/>
    </source>
</evidence>
<sequence length="248" mass="26980">MGLRARDAERLAAWYVQTLGLREIDRAGSTIRLGAEAPLLSITEIAGLRRAGAREAGLYHTAFLLPTRADLGRWVLQAVERDLGVDGAADHLVSEAIYMTDPEGNGVELYADRPQQDWRWTDGRVEMASVPFDAQAVVAAAGTAPARWTGAPAGTMIGHVHLKVGNASAAASWWQERLGFDEVRRRDGAVFLSTGRYHHHVAVNEWVSAGAGRRSAQTTGLDFVELRRSTPAAPAEFTDDWGTVIRVI</sequence>
<protein>
    <submittedName>
        <fullName evidence="2">VOC family protein</fullName>
    </submittedName>
</protein>
<reference evidence="2 3" key="1">
    <citation type="journal article" date="2021" name="Int. J. Syst. Evol. Microbiol.">
        <title>Salipiger mangrovisoli sp. nov., isolated from mangrove soil and the proposal for the reclassification of Paraphaeobacter pallidus as Salipiger pallidus comb. nov.</title>
        <authorList>
            <person name="Du J."/>
            <person name="Liu Y."/>
            <person name="Pei T."/>
            <person name="Deng M.R."/>
            <person name="Zhu H."/>
        </authorList>
    </citation>
    <scope>NUCLEOTIDE SEQUENCE [LARGE SCALE GENOMIC DNA]</scope>
    <source>
        <strain evidence="2 3">6D45A</strain>
    </source>
</reference>
<dbReference type="InterPro" id="IPR004360">
    <property type="entry name" value="Glyas_Fos-R_dOase_dom"/>
</dbReference>
<dbReference type="Pfam" id="PF00903">
    <property type="entry name" value="Glyoxalase"/>
    <property type="match status" value="1"/>
</dbReference>
<feature type="domain" description="VOC" evidence="1">
    <location>
        <begin position="156"/>
        <end position="248"/>
    </location>
</feature>
<dbReference type="SUPFAM" id="SSF54593">
    <property type="entry name" value="Glyoxalase/Bleomycin resistance protein/Dihydroxybiphenyl dioxygenase"/>
    <property type="match status" value="2"/>
</dbReference>
<dbReference type="Gene3D" id="3.10.180.10">
    <property type="entry name" value="2,3-Dihydroxybiphenyl 1,2-Dioxygenase, domain 1"/>
    <property type="match status" value="2"/>
</dbReference>
<dbReference type="InterPro" id="IPR037523">
    <property type="entry name" value="VOC_core"/>
</dbReference>
<proteinExistence type="predicted"/>
<evidence type="ECO:0000313" key="2">
    <source>
        <dbReference type="EMBL" id="MBE9637201.1"/>
    </source>
</evidence>
<dbReference type="Proteomes" id="UP000607796">
    <property type="component" value="Unassembled WGS sequence"/>
</dbReference>
<dbReference type="PROSITE" id="PS51819">
    <property type="entry name" value="VOC"/>
    <property type="match status" value="2"/>
</dbReference>